<accession>A0AAV7KDQ1</accession>
<feature type="transmembrane region" description="Helical" evidence="1">
    <location>
        <begin position="46"/>
        <end position="74"/>
    </location>
</feature>
<proteinExistence type="predicted"/>
<feature type="chain" id="PRO_5044012182" evidence="2">
    <location>
        <begin position="23"/>
        <end position="132"/>
    </location>
</feature>
<organism evidence="3 4">
    <name type="scientific">Oopsacas minuta</name>
    <dbReference type="NCBI Taxonomy" id="111878"/>
    <lineage>
        <taxon>Eukaryota</taxon>
        <taxon>Metazoa</taxon>
        <taxon>Porifera</taxon>
        <taxon>Hexactinellida</taxon>
        <taxon>Hexasterophora</taxon>
        <taxon>Lyssacinosida</taxon>
        <taxon>Leucopsacidae</taxon>
        <taxon>Oopsacas</taxon>
    </lineage>
</organism>
<gene>
    <name evidence="3" type="ORF">LOD99_14679</name>
</gene>
<keyword evidence="4" id="KW-1185">Reference proteome</keyword>
<dbReference type="EMBL" id="JAKMXF010000066">
    <property type="protein sequence ID" value="KAI6659003.1"/>
    <property type="molecule type" value="Genomic_DNA"/>
</dbReference>
<protein>
    <submittedName>
        <fullName evidence="3">Uncharacterized protein</fullName>
    </submittedName>
</protein>
<sequence length="132" mass="14615">MMSTYIFLTLLLLATILPFSVALSPPYYGYSYYYYYDSCDAACLSATITFVIVACCCCTGGVIIFLAALAAFIIKFAYSQGKSKGKTQQQLYNPQQQPVVMTQYYPGYPHPVQTTTPINMGQVQYPPPPPAQ</sequence>
<dbReference type="AlphaFoldDB" id="A0AAV7KDQ1"/>
<dbReference type="Proteomes" id="UP001165289">
    <property type="component" value="Unassembled WGS sequence"/>
</dbReference>
<reference evidence="3 4" key="1">
    <citation type="journal article" date="2023" name="BMC Biol.">
        <title>The compact genome of the sponge Oopsacas minuta (Hexactinellida) is lacking key metazoan core genes.</title>
        <authorList>
            <person name="Santini S."/>
            <person name="Schenkelaars Q."/>
            <person name="Jourda C."/>
            <person name="Duchesne M."/>
            <person name="Belahbib H."/>
            <person name="Rocher C."/>
            <person name="Selva M."/>
            <person name="Riesgo A."/>
            <person name="Vervoort M."/>
            <person name="Leys S.P."/>
            <person name="Kodjabachian L."/>
            <person name="Le Bivic A."/>
            <person name="Borchiellini C."/>
            <person name="Claverie J.M."/>
            <person name="Renard E."/>
        </authorList>
    </citation>
    <scope>NUCLEOTIDE SEQUENCE [LARGE SCALE GENOMIC DNA]</scope>
    <source>
        <strain evidence="3">SPO-2</strain>
    </source>
</reference>
<evidence type="ECO:0000256" key="1">
    <source>
        <dbReference type="SAM" id="Phobius"/>
    </source>
</evidence>
<keyword evidence="2" id="KW-0732">Signal</keyword>
<keyword evidence="1" id="KW-0812">Transmembrane</keyword>
<comment type="caution">
    <text evidence="3">The sequence shown here is derived from an EMBL/GenBank/DDBJ whole genome shotgun (WGS) entry which is preliminary data.</text>
</comment>
<keyword evidence="1" id="KW-1133">Transmembrane helix</keyword>
<evidence type="ECO:0000256" key="2">
    <source>
        <dbReference type="SAM" id="SignalP"/>
    </source>
</evidence>
<feature type="signal peptide" evidence="2">
    <location>
        <begin position="1"/>
        <end position="22"/>
    </location>
</feature>
<evidence type="ECO:0000313" key="3">
    <source>
        <dbReference type="EMBL" id="KAI6659003.1"/>
    </source>
</evidence>
<keyword evidence="1" id="KW-0472">Membrane</keyword>
<name>A0AAV7KDQ1_9METZ</name>
<evidence type="ECO:0000313" key="4">
    <source>
        <dbReference type="Proteomes" id="UP001165289"/>
    </source>
</evidence>